<dbReference type="VEuPathDB" id="FungiDB:C8Q69DRAFT_440650"/>
<evidence type="ECO:0000313" key="2">
    <source>
        <dbReference type="Proteomes" id="UP000283841"/>
    </source>
</evidence>
<dbReference type="OrthoDB" id="4524829at2759"/>
<gene>
    <name evidence="1" type="ORF">C8Q69DRAFT_440650</name>
</gene>
<dbReference type="GeneID" id="39597952"/>
<accession>A0A443I670</accession>
<dbReference type="EMBL" id="RCNU01000001">
    <property type="protein sequence ID" value="RWQ99564.1"/>
    <property type="molecule type" value="Genomic_DNA"/>
</dbReference>
<organism evidence="1 2">
    <name type="scientific">Byssochlamys spectabilis</name>
    <name type="common">Paecilomyces variotii</name>
    <dbReference type="NCBI Taxonomy" id="264951"/>
    <lineage>
        <taxon>Eukaryota</taxon>
        <taxon>Fungi</taxon>
        <taxon>Dikarya</taxon>
        <taxon>Ascomycota</taxon>
        <taxon>Pezizomycotina</taxon>
        <taxon>Eurotiomycetes</taxon>
        <taxon>Eurotiomycetidae</taxon>
        <taxon>Eurotiales</taxon>
        <taxon>Thermoascaceae</taxon>
        <taxon>Paecilomyces</taxon>
    </lineage>
</organism>
<dbReference type="Proteomes" id="UP000283841">
    <property type="component" value="Unassembled WGS sequence"/>
</dbReference>
<sequence length="110" mass="12231">MSNTVWTENKDHSVEGHTLTGALYYNDTLIWGPRGCHGNTRRLGDALHDLDRGFYMKFDDKEKSIEGHTRYISVKAKGNVILDKLSTHPSMDELATVVKGVLAGKGELAE</sequence>
<comment type="caution">
    <text evidence="1">The sequence shown here is derived from an EMBL/GenBank/DDBJ whole genome shotgun (WGS) entry which is preliminary data.</text>
</comment>
<protein>
    <submittedName>
        <fullName evidence="1">Uncharacterized protein</fullName>
    </submittedName>
</protein>
<dbReference type="AlphaFoldDB" id="A0A443I670"/>
<proteinExistence type="predicted"/>
<dbReference type="RefSeq" id="XP_028489209.1">
    <property type="nucleotide sequence ID" value="XM_028628675.1"/>
</dbReference>
<evidence type="ECO:0000313" key="1">
    <source>
        <dbReference type="EMBL" id="RWQ99564.1"/>
    </source>
</evidence>
<keyword evidence="2" id="KW-1185">Reference proteome</keyword>
<reference evidence="1 2" key="1">
    <citation type="journal article" date="2018" name="Front. Microbiol.">
        <title>Genomic and genetic insights into a cosmopolitan fungus, Paecilomyces variotii (Eurotiales).</title>
        <authorList>
            <person name="Urquhart A.S."/>
            <person name="Mondo S.J."/>
            <person name="Makela M.R."/>
            <person name="Hane J.K."/>
            <person name="Wiebenga A."/>
            <person name="He G."/>
            <person name="Mihaltcheva S."/>
            <person name="Pangilinan J."/>
            <person name="Lipzen A."/>
            <person name="Barry K."/>
            <person name="de Vries R.P."/>
            <person name="Grigoriev I.V."/>
            <person name="Idnurm A."/>
        </authorList>
    </citation>
    <scope>NUCLEOTIDE SEQUENCE [LARGE SCALE GENOMIC DNA]</scope>
    <source>
        <strain evidence="1 2">CBS 101075</strain>
    </source>
</reference>
<name>A0A443I670_BYSSP</name>